<evidence type="ECO:0000313" key="1">
    <source>
        <dbReference type="EMBL" id="RKO84957.1"/>
    </source>
</evidence>
<dbReference type="SUPFAM" id="SSF52047">
    <property type="entry name" value="RNI-like"/>
    <property type="match status" value="1"/>
</dbReference>
<sequence length="540" mass="59680">MNTERANGTERFDRQRRDVSLYDCHRGACGSARKVLEYTTSVLRDLTQDINPRPARLTLALRLGERWLAMFPAGERPPPRWGEDGVGAAGDGYEARGEDGADLQARPLRGLPTNVLEVVMRNTRTMCPAERRAVLLACCRVSKEWYHPARATLLADLEFSEPSRFSLLALAQLASDALLREPDRRVPPIRRLCWDADDCPLPGRPVLSLALPMLANLRVLKIKTSAVGTSDSLFATMEAVATVLNACDKLVAFIWKHDTTSLKFPLDTPERKTIEKRISRLAIFLFDSGIVPWAENRSVPRLNQAVGPPIRQWAATTHETVSSLMPGACQDLEHLDIVGWHSEFLHPWLCPAFFTSLAPRAPSLRQVRFVMSCMAKDDDIQLLLDSFPAIEELDLAHQILLTDVALTHLHTHRPLKVLGIAYTSFTAPAVAALLAIRGSLLVAVDLSRNKWPNLGAICRFARHAQGLTALLFRECPGLPPIRANIVTLVASFPALRFVSPLPEDGGSPPDGVLEFVYEDDAFSRGSVVRGISTRQLAGIP</sequence>
<dbReference type="Gene3D" id="3.80.10.10">
    <property type="entry name" value="Ribonuclease Inhibitor"/>
    <property type="match status" value="1"/>
</dbReference>
<gene>
    <name evidence="1" type="ORF">BDK51DRAFT_41805</name>
</gene>
<dbReference type="Proteomes" id="UP000269721">
    <property type="component" value="Unassembled WGS sequence"/>
</dbReference>
<organism evidence="1 2">
    <name type="scientific">Blyttiomyces helicus</name>
    <dbReference type="NCBI Taxonomy" id="388810"/>
    <lineage>
        <taxon>Eukaryota</taxon>
        <taxon>Fungi</taxon>
        <taxon>Fungi incertae sedis</taxon>
        <taxon>Chytridiomycota</taxon>
        <taxon>Chytridiomycota incertae sedis</taxon>
        <taxon>Chytridiomycetes</taxon>
        <taxon>Chytridiomycetes incertae sedis</taxon>
        <taxon>Blyttiomyces</taxon>
    </lineage>
</organism>
<proteinExistence type="predicted"/>
<evidence type="ECO:0000313" key="2">
    <source>
        <dbReference type="Proteomes" id="UP000269721"/>
    </source>
</evidence>
<dbReference type="EMBL" id="KZ999555">
    <property type="protein sequence ID" value="RKO84957.1"/>
    <property type="molecule type" value="Genomic_DNA"/>
</dbReference>
<dbReference type="AlphaFoldDB" id="A0A4V1IQ13"/>
<protein>
    <submittedName>
        <fullName evidence="1">Uncharacterized protein</fullName>
    </submittedName>
</protein>
<keyword evidence="2" id="KW-1185">Reference proteome</keyword>
<dbReference type="InterPro" id="IPR032675">
    <property type="entry name" value="LRR_dom_sf"/>
</dbReference>
<reference evidence="2" key="1">
    <citation type="journal article" date="2018" name="Nat. Microbiol.">
        <title>Leveraging single-cell genomics to expand the fungal tree of life.</title>
        <authorList>
            <person name="Ahrendt S.R."/>
            <person name="Quandt C.A."/>
            <person name="Ciobanu D."/>
            <person name="Clum A."/>
            <person name="Salamov A."/>
            <person name="Andreopoulos B."/>
            <person name="Cheng J.F."/>
            <person name="Woyke T."/>
            <person name="Pelin A."/>
            <person name="Henrissat B."/>
            <person name="Reynolds N.K."/>
            <person name="Benny G.L."/>
            <person name="Smith M.E."/>
            <person name="James T.Y."/>
            <person name="Grigoriev I.V."/>
        </authorList>
    </citation>
    <scope>NUCLEOTIDE SEQUENCE [LARGE SCALE GENOMIC DNA]</scope>
</reference>
<accession>A0A4V1IQ13</accession>
<name>A0A4V1IQ13_9FUNG</name>